<keyword evidence="3" id="KW-1185">Reference proteome</keyword>
<gene>
    <name evidence="2" type="ORF">GVO57_02190</name>
</gene>
<dbReference type="EMBL" id="CP047895">
    <property type="protein sequence ID" value="QHL89847.1"/>
    <property type="molecule type" value="Genomic_DNA"/>
</dbReference>
<keyword evidence="1" id="KW-1133">Transmembrane helix</keyword>
<feature type="transmembrane region" description="Helical" evidence="1">
    <location>
        <begin position="50"/>
        <end position="76"/>
    </location>
</feature>
<dbReference type="KEGG" id="schy:GVO57_02190"/>
<dbReference type="RefSeq" id="WP_160591459.1">
    <property type="nucleotide sequence ID" value="NZ_CP047895.1"/>
</dbReference>
<name>A0A7Z2S7P8_9SPHN</name>
<evidence type="ECO:0000256" key="1">
    <source>
        <dbReference type="SAM" id="Phobius"/>
    </source>
</evidence>
<organism evidence="2 3">
    <name type="scientific">Sphingomonas changnyeongensis</name>
    <dbReference type="NCBI Taxonomy" id="2698679"/>
    <lineage>
        <taxon>Bacteria</taxon>
        <taxon>Pseudomonadati</taxon>
        <taxon>Pseudomonadota</taxon>
        <taxon>Alphaproteobacteria</taxon>
        <taxon>Sphingomonadales</taxon>
        <taxon>Sphingomonadaceae</taxon>
        <taxon>Sphingomonas</taxon>
    </lineage>
</organism>
<dbReference type="AlphaFoldDB" id="A0A7Z2S7P8"/>
<reference evidence="2 3" key="1">
    <citation type="submission" date="2020-01" db="EMBL/GenBank/DDBJ databases">
        <title>Sphingomonas sp. C33 whole genome sequece.</title>
        <authorList>
            <person name="Park C."/>
        </authorList>
    </citation>
    <scope>NUCLEOTIDE SEQUENCE [LARGE SCALE GENOMIC DNA]</scope>
    <source>
        <strain evidence="2 3">C33</strain>
    </source>
</reference>
<keyword evidence="1" id="KW-0472">Membrane</keyword>
<evidence type="ECO:0000313" key="2">
    <source>
        <dbReference type="EMBL" id="QHL89847.1"/>
    </source>
</evidence>
<protein>
    <submittedName>
        <fullName evidence="2">Uncharacterized protein</fullName>
    </submittedName>
</protein>
<evidence type="ECO:0000313" key="3">
    <source>
        <dbReference type="Proteomes" id="UP000464468"/>
    </source>
</evidence>
<accession>A0A7Z2S7P8</accession>
<keyword evidence="1" id="KW-0812">Transmembrane</keyword>
<dbReference type="Proteomes" id="UP000464468">
    <property type="component" value="Chromosome"/>
</dbReference>
<feature type="transmembrane region" description="Helical" evidence="1">
    <location>
        <begin position="25"/>
        <end position="44"/>
    </location>
</feature>
<proteinExistence type="predicted"/>
<sequence>MTDMNDPLDMTPAGSWQRYRQLMRWMTLAALGATLATIGGLWWVQGPLPWLFLAFTAGGIFFSVVLAAALMGLVFLSAASGHDDQIQDFSEDDDDQRQ</sequence>